<proteinExistence type="predicted"/>
<name>A0A2M7VAS9_9BACT</name>
<protein>
    <submittedName>
        <fullName evidence="1">Uncharacterized protein</fullName>
    </submittedName>
</protein>
<sequence length="349" mass="40548">MVDKEREFSPEEQAYLDGYVKKIQQELHLTKDDEINTSDKEKKSQENCRQMLNTFFNYWYKKGKKPEQITKEIVEMVQASKESAFVGINLRFSSLERVLSNGEIKSVFELDDTQTETSRTNDETLDMRRELEKYLGFDDKQFPKSFAFGTDQQREKGPAEQYGPFYFSFSEDELPKDTLCIAGDLLNPSGIPESMHTKDYLEAMKTAMQASAEDEETGMKIYRDFASCRSHTLEHAPIIQAMIDLDKKYSTTSDTTADTDTYSQQMTYIEVLIPKKITIKEASELVVSKENFAPDEENDKLMSAYPNFREFQQEVEQKYGIKIKTTGELNKHLFSDTDLSNYQTWFEQE</sequence>
<gene>
    <name evidence="1" type="ORF">COX80_02485</name>
</gene>
<comment type="caution">
    <text evidence="1">The sequence shown here is derived from an EMBL/GenBank/DDBJ whole genome shotgun (WGS) entry which is preliminary data.</text>
</comment>
<organism evidence="1 2">
    <name type="scientific">Candidatus Magasanikbacteria bacterium CG_4_10_14_0_2_um_filter_33_14</name>
    <dbReference type="NCBI Taxonomy" id="1974636"/>
    <lineage>
        <taxon>Bacteria</taxon>
        <taxon>Candidatus Magasanikiibacteriota</taxon>
    </lineage>
</organism>
<evidence type="ECO:0000313" key="1">
    <source>
        <dbReference type="EMBL" id="PIZ96031.1"/>
    </source>
</evidence>
<reference evidence="2" key="1">
    <citation type="submission" date="2017-09" db="EMBL/GenBank/DDBJ databases">
        <title>Depth-based differentiation of microbial function through sediment-hosted aquifers and enrichment of novel symbionts in the deep terrestrial subsurface.</title>
        <authorList>
            <person name="Probst A.J."/>
            <person name="Ladd B."/>
            <person name="Jarett J.K."/>
            <person name="Geller-Mcgrath D.E."/>
            <person name="Sieber C.M.K."/>
            <person name="Emerson J.B."/>
            <person name="Anantharaman K."/>
            <person name="Thomas B.C."/>
            <person name="Malmstrom R."/>
            <person name="Stieglmeier M."/>
            <person name="Klingl A."/>
            <person name="Woyke T."/>
            <person name="Ryan C.M."/>
            <person name="Banfield J.F."/>
        </authorList>
    </citation>
    <scope>NUCLEOTIDE SEQUENCE [LARGE SCALE GENOMIC DNA]</scope>
</reference>
<accession>A0A2M7VAS9</accession>
<dbReference type="EMBL" id="PFPL01000036">
    <property type="protein sequence ID" value="PIZ96031.1"/>
    <property type="molecule type" value="Genomic_DNA"/>
</dbReference>
<dbReference type="Proteomes" id="UP000231453">
    <property type="component" value="Unassembled WGS sequence"/>
</dbReference>
<dbReference type="AlphaFoldDB" id="A0A2M7VAS9"/>
<evidence type="ECO:0000313" key="2">
    <source>
        <dbReference type="Proteomes" id="UP000231453"/>
    </source>
</evidence>